<dbReference type="Pfam" id="PF03787">
    <property type="entry name" value="RAMPs"/>
    <property type="match status" value="1"/>
</dbReference>
<evidence type="ECO:0000313" key="7">
    <source>
        <dbReference type="EMBL" id="KUH33940.1"/>
    </source>
</evidence>
<evidence type="ECO:0000259" key="6">
    <source>
        <dbReference type="Pfam" id="PF17953"/>
    </source>
</evidence>
<dbReference type="OrthoDB" id="86293at2157"/>
<reference evidence="7 8" key="1">
    <citation type="submission" date="2015-10" db="EMBL/GenBank/DDBJ databases">
        <title>Draft genome sequence of Thermococcus celericrescens strain DSM 17994.</title>
        <authorList>
            <person name="Hong S.-J."/>
            <person name="Park C.-E."/>
            <person name="Shin J.-H."/>
        </authorList>
    </citation>
    <scope>NUCLEOTIDE SEQUENCE [LARGE SCALE GENOMIC DNA]</scope>
    <source>
        <strain evidence="7 8">DSM 17994</strain>
    </source>
</reference>
<accession>A0A117ITN8</accession>
<dbReference type="InterPro" id="IPR040932">
    <property type="entry name" value="Csm4_C"/>
</dbReference>
<organism evidence="7 8">
    <name type="scientific">Thermococcus celericrescens</name>
    <dbReference type="NCBI Taxonomy" id="227598"/>
    <lineage>
        <taxon>Archaea</taxon>
        <taxon>Methanobacteriati</taxon>
        <taxon>Methanobacteriota</taxon>
        <taxon>Thermococci</taxon>
        <taxon>Thermococcales</taxon>
        <taxon>Thermococcaceae</taxon>
        <taxon>Thermococcus</taxon>
    </lineage>
</organism>
<gene>
    <name evidence="7" type="ORF">APY94_04210</name>
</gene>
<dbReference type="RefSeq" id="WP_058938448.1">
    <property type="nucleotide sequence ID" value="NZ_LLYW01000013.1"/>
</dbReference>
<comment type="similarity">
    <text evidence="1">Belongs to the CRISPR-associated Csm4 family.</text>
</comment>
<dbReference type="EMBL" id="LLYW01000013">
    <property type="protein sequence ID" value="KUH33940.1"/>
    <property type="molecule type" value="Genomic_DNA"/>
</dbReference>
<evidence type="ECO:0000259" key="5">
    <source>
        <dbReference type="Pfam" id="PF03787"/>
    </source>
</evidence>
<evidence type="ECO:0000313" key="8">
    <source>
        <dbReference type="Proteomes" id="UP000053462"/>
    </source>
</evidence>
<dbReference type="InterPro" id="IPR005537">
    <property type="entry name" value="RAMP_III_fam"/>
</dbReference>
<evidence type="ECO:0000256" key="2">
    <source>
        <dbReference type="ARBA" id="ARBA00016109"/>
    </source>
</evidence>
<dbReference type="NCBIfam" id="TIGR01903">
    <property type="entry name" value="cas5_csm4"/>
    <property type="match status" value="1"/>
</dbReference>
<dbReference type="Pfam" id="PF17953">
    <property type="entry name" value="Csm4_C"/>
    <property type="match status" value="1"/>
</dbReference>
<dbReference type="GO" id="GO:0051607">
    <property type="term" value="P:defense response to virus"/>
    <property type="evidence" value="ECO:0007669"/>
    <property type="project" value="UniProtKB-KW"/>
</dbReference>
<dbReference type="STRING" id="227598.APY94_04210"/>
<name>A0A117ITN8_9EURY</name>
<keyword evidence="8" id="KW-1185">Reference proteome</keyword>
<sequence>MKAVKLHFRSPLHVGMGSTDSVDVPVHSDTLFGAMGNALSAMGIPLDGLIDAVSSGRARFSSLYPFRGREYYLPKPLHADSLVAKTAMGSRENYRVSKKFKKSKFLPKKVFEDVINRNIDPERIIELLPERMPFKVADVPKVALDRVTSNSSIYYLTQVFFEESAGLYFLYDGDGSVFRKYVLPAVRFLGDEGLGGKRTWGLGLFNVEVKDVEIRESNGDSFVTLSLTLPRSRDELVYWEPVKRSGWVNTKTGTPRRKPTMLFAREGSIVSSKDAGAVIDLDDYGNFSKEIGHKVHVYGKAFPVRVMLK</sequence>
<protein>
    <recommendedName>
        <fullName evidence="2">CRISPR system Cms protein Csm4</fullName>
    </recommendedName>
</protein>
<feature type="domain" description="CRISPR type III-associated protein" evidence="5">
    <location>
        <begin position="5"/>
        <end position="205"/>
    </location>
</feature>
<evidence type="ECO:0000256" key="3">
    <source>
        <dbReference type="ARBA" id="ARBA00022884"/>
    </source>
</evidence>
<evidence type="ECO:0000256" key="1">
    <source>
        <dbReference type="ARBA" id="ARBA00005772"/>
    </source>
</evidence>
<dbReference type="Proteomes" id="UP000053462">
    <property type="component" value="Unassembled WGS sequence"/>
</dbReference>
<keyword evidence="3" id="KW-0694">RNA-binding</keyword>
<evidence type="ECO:0000256" key="4">
    <source>
        <dbReference type="ARBA" id="ARBA00023118"/>
    </source>
</evidence>
<keyword evidence="4" id="KW-0051">Antiviral defense</keyword>
<dbReference type="GO" id="GO:0003723">
    <property type="term" value="F:RNA binding"/>
    <property type="evidence" value="ECO:0007669"/>
    <property type="project" value="UniProtKB-KW"/>
</dbReference>
<dbReference type="InterPro" id="IPR005510">
    <property type="entry name" value="Csm4"/>
</dbReference>
<feature type="domain" description="Csm4 C-terminal" evidence="6">
    <location>
        <begin position="218"/>
        <end position="305"/>
    </location>
</feature>
<proteinExistence type="inferred from homology"/>
<comment type="caution">
    <text evidence="7">The sequence shown here is derived from an EMBL/GenBank/DDBJ whole genome shotgun (WGS) entry which is preliminary data.</text>
</comment>
<dbReference type="AlphaFoldDB" id="A0A117ITN8"/>